<dbReference type="AlphaFoldDB" id="A0A0G2EPE1"/>
<dbReference type="InterPro" id="IPR050593">
    <property type="entry name" value="LovG"/>
</dbReference>
<comment type="similarity">
    <text evidence="1">Belongs to the LovG family.</text>
</comment>
<organism evidence="4 5">
    <name type="scientific">Diplodia seriata</name>
    <dbReference type="NCBI Taxonomy" id="420778"/>
    <lineage>
        <taxon>Eukaryota</taxon>
        <taxon>Fungi</taxon>
        <taxon>Dikarya</taxon>
        <taxon>Ascomycota</taxon>
        <taxon>Pezizomycotina</taxon>
        <taxon>Dothideomycetes</taxon>
        <taxon>Dothideomycetes incertae sedis</taxon>
        <taxon>Botryosphaeriales</taxon>
        <taxon>Botryosphaeriaceae</taxon>
        <taxon>Diplodia</taxon>
    </lineage>
</organism>
<evidence type="ECO:0000256" key="1">
    <source>
        <dbReference type="ARBA" id="ARBA00005863"/>
    </source>
</evidence>
<evidence type="ECO:0000256" key="2">
    <source>
        <dbReference type="ARBA" id="ARBA00022801"/>
    </source>
</evidence>
<evidence type="ECO:0000313" key="5">
    <source>
        <dbReference type="Proteomes" id="UP000034182"/>
    </source>
</evidence>
<reference evidence="4 5" key="2">
    <citation type="submission" date="2015-05" db="EMBL/GenBank/DDBJ databases">
        <title>Distinctive expansion of gene families associated with plant cell wall degradation and secondary metabolism in the genomes of grapevine trunk pathogens.</title>
        <authorList>
            <person name="Lawrence D.P."/>
            <person name="Travadon R."/>
            <person name="Rolshausen P.E."/>
            <person name="Baumgartner K."/>
        </authorList>
    </citation>
    <scope>NUCLEOTIDE SEQUENCE [LARGE SCALE GENOMIC DNA]</scope>
    <source>
        <strain evidence="4">DS831</strain>
    </source>
</reference>
<evidence type="ECO:0000259" key="3">
    <source>
        <dbReference type="Pfam" id="PF03959"/>
    </source>
</evidence>
<proteinExistence type="inferred from homology"/>
<dbReference type="PANTHER" id="PTHR48070">
    <property type="entry name" value="ESTERASE OVCA2"/>
    <property type="match status" value="1"/>
</dbReference>
<evidence type="ECO:0000313" key="4">
    <source>
        <dbReference type="EMBL" id="KKY24657.1"/>
    </source>
</evidence>
<feature type="domain" description="Serine hydrolase" evidence="3">
    <location>
        <begin position="2"/>
        <end position="214"/>
    </location>
</feature>
<dbReference type="GO" id="GO:0005634">
    <property type="term" value="C:nucleus"/>
    <property type="evidence" value="ECO:0007669"/>
    <property type="project" value="TreeGrafter"/>
</dbReference>
<dbReference type="GO" id="GO:0044550">
    <property type="term" value="P:secondary metabolite biosynthetic process"/>
    <property type="evidence" value="ECO:0007669"/>
    <property type="project" value="TreeGrafter"/>
</dbReference>
<keyword evidence="2" id="KW-0378">Hydrolase</keyword>
<name>A0A0G2EPE1_9PEZI</name>
<dbReference type="PANTHER" id="PTHR48070:SF3">
    <property type="entry name" value="ESTERASE DBAE-RELATED"/>
    <property type="match status" value="1"/>
</dbReference>
<dbReference type="Gene3D" id="3.40.50.1820">
    <property type="entry name" value="alpha/beta hydrolase"/>
    <property type="match status" value="1"/>
</dbReference>
<reference evidence="4 5" key="1">
    <citation type="submission" date="2015-03" db="EMBL/GenBank/DDBJ databases">
        <authorList>
            <person name="Morales-Cruz A."/>
            <person name="Amrine K.C."/>
            <person name="Cantu D."/>
        </authorList>
    </citation>
    <scope>NUCLEOTIDE SEQUENCE [LARGE SCALE GENOMIC DNA]</scope>
    <source>
        <strain evidence="4">DS831</strain>
    </source>
</reference>
<dbReference type="Proteomes" id="UP000034182">
    <property type="component" value="Unassembled WGS sequence"/>
</dbReference>
<dbReference type="SUPFAM" id="SSF53474">
    <property type="entry name" value="alpha/beta-Hydrolases"/>
    <property type="match status" value="1"/>
</dbReference>
<comment type="caution">
    <text evidence="4">The sequence shown here is derived from an EMBL/GenBank/DDBJ whole genome shotgun (WGS) entry which is preliminary data.</text>
</comment>
<dbReference type="InterPro" id="IPR005645">
    <property type="entry name" value="FSH-like_dom"/>
</dbReference>
<accession>A0A0G2EPE1</accession>
<protein>
    <submittedName>
        <fullName evidence="4">Putative phospholipase carboxylesterase</fullName>
    </submittedName>
</protein>
<dbReference type="InterPro" id="IPR029058">
    <property type="entry name" value="AB_hydrolase_fold"/>
</dbReference>
<dbReference type="EMBL" id="LAQI01000056">
    <property type="protein sequence ID" value="KKY24657.1"/>
    <property type="molecule type" value="Genomic_DNA"/>
</dbReference>
<gene>
    <name evidence="4" type="ORF">UCDDS831_g02275</name>
</gene>
<dbReference type="Pfam" id="PF03959">
    <property type="entry name" value="FSH1"/>
    <property type="match status" value="1"/>
</dbReference>
<dbReference type="GO" id="GO:0016787">
    <property type="term" value="F:hydrolase activity"/>
    <property type="evidence" value="ECO:0007669"/>
    <property type="project" value="UniProtKB-KW"/>
</dbReference>
<sequence length="231" mass="25533">MSKPKILCLHGAGSNARIFEAQTARLGMVIRKHFDLFFLDAPIECEAGPGILPFFEGEEPFRRWHDEVDDEARKDSAGAHARQMERVRELLLGAIRDQGPFAGVMGFSQGAKTALQLLLLQEEQRPADPGGAIGFGVLVCGTVPPEDLLLAQRVEGEQRPEGVVVRVPTIHAMAHADPWRPLSEQLPHYCDPAARRIFQYTGGHHLPHLPAQSQQLADLILEAYREAEARA</sequence>
<dbReference type="GO" id="GO:0005737">
    <property type="term" value="C:cytoplasm"/>
    <property type="evidence" value="ECO:0007669"/>
    <property type="project" value="TreeGrafter"/>
</dbReference>